<dbReference type="RefSeq" id="WP_109616499.1">
    <property type="nucleotide sequence ID" value="NZ_QGDO01000001.1"/>
</dbReference>
<evidence type="ECO:0000256" key="4">
    <source>
        <dbReference type="ARBA" id="ARBA00023002"/>
    </source>
</evidence>
<comment type="subcellular location">
    <subcellularLocation>
        <location evidence="1">Endomembrane system</location>
        <topology evidence="1">Multi-pass membrane protein</topology>
    </subcellularLocation>
</comment>
<dbReference type="GO" id="GO:0016020">
    <property type="term" value="C:membrane"/>
    <property type="evidence" value="ECO:0007669"/>
    <property type="project" value="GOC"/>
</dbReference>
<dbReference type="EMBL" id="QGDO01000001">
    <property type="protein sequence ID" value="PWJ45045.1"/>
    <property type="molecule type" value="Genomic_DNA"/>
</dbReference>
<feature type="domain" description="Fatty acid hydroxylase" evidence="8">
    <location>
        <begin position="84"/>
        <end position="217"/>
    </location>
</feature>
<comment type="caution">
    <text evidence="9">The sequence shown here is derived from an EMBL/GenBank/DDBJ whole genome shotgun (WGS) entry which is preliminary data.</text>
</comment>
<feature type="transmembrane region" description="Helical" evidence="7">
    <location>
        <begin position="40"/>
        <end position="68"/>
    </location>
</feature>
<name>A0A315ZHF9_SEDFL</name>
<accession>A0A315ZHF9</accession>
<gene>
    <name evidence="9" type="ORF">BC781_1011448</name>
</gene>
<keyword evidence="6 7" id="KW-0472">Membrane</keyword>
<dbReference type="PANTHER" id="PTHR21624:SF1">
    <property type="entry name" value="ALKYLGLYCEROL MONOOXYGENASE"/>
    <property type="match status" value="1"/>
</dbReference>
<feature type="transmembrane region" description="Helical" evidence="7">
    <location>
        <begin position="305"/>
        <end position="324"/>
    </location>
</feature>
<feature type="transmembrane region" description="Helical" evidence="7">
    <location>
        <begin position="7"/>
        <end position="28"/>
    </location>
</feature>
<feature type="transmembrane region" description="Helical" evidence="7">
    <location>
        <begin position="80"/>
        <end position="98"/>
    </location>
</feature>
<dbReference type="PANTHER" id="PTHR21624">
    <property type="entry name" value="STEROL DESATURASE-RELATED PROTEIN"/>
    <property type="match status" value="1"/>
</dbReference>
<keyword evidence="2 7" id="KW-0812">Transmembrane</keyword>
<dbReference type="InterPro" id="IPR051689">
    <property type="entry name" value="Sterol_desaturase/TMEM195"/>
</dbReference>
<evidence type="ECO:0000256" key="5">
    <source>
        <dbReference type="ARBA" id="ARBA00023098"/>
    </source>
</evidence>
<keyword evidence="4" id="KW-0560">Oxidoreductase</keyword>
<evidence type="ECO:0000256" key="2">
    <source>
        <dbReference type="ARBA" id="ARBA00022692"/>
    </source>
</evidence>
<sequence length="430" mass="50219">METYAKTLLYAIPGFVILLLIEFVYGYFKGKQTYRAMDTIAGLSAGISNIIKSTLGLTIMIVSYDWVAERISIFQIEDTLTVYIIGFICIDFAGYWAHRLNHTINYFWNIHLVHHSSEEFNLACALRQTISNIFGYYGLFLIPAALLGVPATVIAIISPIHLFLQFWYHTKHIPKLGWLEYIIITPSQHRVHHAINKEYLDKNLGQIFCLWDRIFGTFQEELDDVPPVYGITRPVNTWNPFKINFSHLWILIKDAWHTNNYWDKLRIWFMPLGWRPSDVIEKFPIPYIEDPYNFEKYEPQLSKGLSLWSWVQFITTLVLMLFMFGTFAEIGFPQLFVYGTFLFISIYGYTAMMDKDISGNVVEILRGVSGISYITLFEGWFTLDNYVAFGSEIMLAYFALSIFMAIYFWKEIIYTTPQKKDKIDQLTPQV</sequence>
<protein>
    <submittedName>
        <fullName evidence="9">Sterol desaturase/sphingolipid hydroxylase (Fatty acid hydroxylase superfamily)</fullName>
    </submittedName>
</protein>
<dbReference type="Pfam" id="PF04116">
    <property type="entry name" value="FA_hydroxylase"/>
    <property type="match status" value="1"/>
</dbReference>
<keyword evidence="5" id="KW-0443">Lipid metabolism</keyword>
<dbReference type="GO" id="GO:0006643">
    <property type="term" value="P:membrane lipid metabolic process"/>
    <property type="evidence" value="ECO:0007669"/>
    <property type="project" value="TreeGrafter"/>
</dbReference>
<feature type="transmembrane region" description="Helical" evidence="7">
    <location>
        <begin position="330"/>
        <end position="352"/>
    </location>
</feature>
<feature type="transmembrane region" description="Helical" evidence="7">
    <location>
        <begin position="389"/>
        <end position="409"/>
    </location>
</feature>
<proteinExistence type="predicted"/>
<feature type="transmembrane region" description="Helical" evidence="7">
    <location>
        <begin position="136"/>
        <end position="164"/>
    </location>
</feature>
<dbReference type="GO" id="GO:0012505">
    <property type="term" value="C:endomembrane system"/>
    <property type="evidence" value="ECO:0007669"/>
    <property type="project" value="UniProtKB-SubCell"/>
</dbReference>
<evidence type="ECO:0000256" key="3">
    <source>
        <dbReference type="ARBA" id="ARBA00022989"/>
    </source>
</evidence>
<reference evidence="9 10" key="1">
    <citation type="submission" date="2018-03" db="EMBL/GenBank/DDBJ databases">
        <title>Genomic Encyclopedia of Archaeal and Bacterial Type Strains, Phase II (KMG-II): from individual species to whole genera.</title>
        <authorList>
            <person name="Goeker M."/>
        </authorList>
    </citation>
    <scope>NUCLEOTIDE SEQUENCE [LARGE SCALE GENOMIC DNA]</scope>
    <source>
        <strain evidence="9 10">DSM 28229</strain>
    </source>
</reference>
<keyword evidence="3 7" id="KW-1133">Transmembrane helix</keyword>
<keyword evidence="10" id="KW-1185">Reference proteome</keyword>
<evidence type="ECO:0000313" key="9">
    <source>
        <dbReference type="EMBL" id="PWJ45045.1"/>
    </source>
</evidence>
<evidence type="ECO:0000313" key="10">
    <source>
        <dbReference type="Proteomes" id="UP000245535"/>
    </source>
</evidence>
<dbReference type="AlphaFoldDB" id="A0A315ZHF9"/>
<dbReference type="OrthoDB" id="9770329at2"/>
<evidence type="ECO:0000256" key="6">
    <source>
        <dbReference type="ARBA" id="ARBA00023136"/>
    </source>
</evidence>
<organism evidence="9 10">
    <name type="scientific">Sediminitomix flava</name>
    <dbReference type="NCBI Taxonomy" id="379075"/>
    <lineage>
        <taxon>Bacteria</taxon>
        <taxon>Pseudomonadati</taxon>
        <taxon>Bacteroidota</taxon>
        <taxon>Cytophagia</taxon>
        <taxon>Cytophagales</taxon>
        <taxon>Flammeovirgaceae</taxon>
        <taxon>Sediminitomix</taxon>
    </lineage>
</organism>
<evidence type="ECO:0000256" key="7">
    <source>
        <dbReference type="SAM" id="Phobius"/>
    </source>
</evidence>
<dbReference type="InterPro" id="IPR006694">
    <property type="entry name" value="Fatty_acid_hydroxylase"/>
</dbReference>
<evidence type="ECO:0000256" key="1">
    <source>
        <dbReference type="ARBA" id="ARBA00004127"/>
    </source>
</evidence>
<dbReference type="GO" id="GO:0008610">
    <property type="term" value="P:lipid biosynthetic process"/>
    <property type="evidence" value="ECO:0007669"/>
    <property type="project" value="InterPro"/>
</dbReference>
<dbReference type="Proteomes" id="UP000245535">
    <property type="component" value="Unassembled WGS sequence"/>
</dbReference>
<dbReference type="GO" id="GO:0050479">
    <property type="term" value="F:glyceryl-ether monooxygenase activity"/>
    <property type="evidence" value="ECO:0007669"/>
    <property type="project" value="TreeGrafter"/>
</dbReference>
<dbReference type="GO" id="GO:0005506">
    <property type="term" value="F:iron ion binding"/>
    <property type="evidence" value="ECO:0007669"/>
    <property type="project" value="InterPro"/>
</dbReference>
<evidence type="ECO:0000259" key="8">
    <source>
        <dbReference type="Pfam" id="PF04116"/>
    </source>
</evidence>